<feature type="region of interest" description="Disordered" evidence="20">
    <location>
        <begin position="230"/>
        <end position="261"/>
    </location>
</feature>
<evidence type="ECO:0000256" key="18">
    <source>
        <dbReference type="ARBA" id="ARBA00043078"/>
    </source>
</evidence>
<reference evidence="22" key="1">
    <citation type="submission" date="2023-10" db="EMBL/GenBank/DDBJ databases">
        <authorList>
            <person name="Guldener U."/>
        </authorList>
    </citation>
    <scope>NUCLEOTIDE SEQUENCE</scope>
    <source>
        <strain evidence="22">Mp4</strain>
    </source>
</reference>
<dbReference type="InterPro" id="IPR000490">
    <property type="entry name" value="Glyco_hydro_17"/>
</dbReference>
<feature type="compositionally biased region" description="Polar residues" evidence="20">
    <location>
        <begin position="1"/>
        <end position="14"/>
    </location>
</feature>
<keyword evidence="23" id="KW-1185">Reference proteome</keyword>
<evidence type="ECO:0000256" key="15">
    <source>
        <dbReference type="ARBA" id="ARBA00023326"/>
    </source>
</evidence>
<evidence type="ECO:0000256" key="12">
    <source>
        <dbReference type="ARBA" id="ARBA00023180"/>
    </source>
</evidence>
<comment type="subcellular location">
    <subcellularLocation>
        <location evidence="3">Cell membrane</location>
        <topology evidence="3">Single-pass type II membrane protein</topology>
    </subcellularLocation>
    <subcellularLocation>
        <location evidence="2">Secreted</location>
        <location evidence="2">Cell wall</location>
    </subcellularLocation>
</comment>
<evidence type="ECO:0000256" key="20">
    <source>
        <dbReference type="SAM" id="MobiDB-lite"/>
    </source>
</evidence>
<dbReference type="SUPFAM" id="SSF51445">
    <property type="entry name" value="(Trans)glycosidases"/>
    <property type="match status" value="1"/>
</dbReference>
<dbReference type="AlphaFoldDB" id="A0AAJ5C8P3"/>
<comment type="catalytic activity">
    <reaction evidence="1">
        <text>Hydrolysis of (1-&gt;3)-beta-D-glucosidic linkages in (1-&gt;3)-beta-D-glucans.</text>
        <dbReference type="EC" id="3.2.1.39"/>
    </reaction>
</comment>
<evidence type="ECO:0000256" key="17">
    <source>
        <dbReference type="ARBA" id="ARBA00042373"/>
    </source>
</evidence>
<dbReference type="GO" id="GO:0000272">
    <property type="term" value="P:polysaccharide catabolic process"/>
    <property type="evidence" value="ECO:0007669"/>
    <property type="project" value="UniProtKB-KW"/>
</dbReference>
<evidence type="ECO:0000256" key="11">
    <source>
        <dbReference type="ARBA" id="ARBA00023136"/>
    </source>
</evidence>
<keyword evidence="21" id="KW-1133">Transmembrane helix</keyword>
<comment type="similarity">
    <text evidence="4 19">Belongs to the glycosyl hydrolase 17 family.</text>
</comment>
<evidence type="ECO:0000256" key="4">
    <source>
        <dbReference type="ARBA" id="ARBA00008773"/>
    </source>
</evidence>
<dbReference type="Proteomes" id="UP001294444">
    <property type="component" value="Unassembled WGS sequence"/>
</dbReference>
<feature type="region of interest" description="Disordered" evidence="20">
    <location>
        <begin position="1"/>
        <end position="53"/>
    </location>
</feature>
<keyword evidence="6" id="KW-1003">Cell membrane</keyword>
<keyword evidence="10" id="KW-0378">Hydrolase</keyword>
<evidence type="ECO:0000256" key="5">
    <source>
        <dbReference type="ARBA" id="ARBA00012780"/>
    </source>
</evidence>
<evidence type="ECO:0000313" key="22">
    <source>
        <dbReference type="EMBL" id="SNX87734.1"/>
    </source>
</evidence>
<protein>
    <recommendedName>
        <fullName evidence="5">glucan endo-1,3-beta-D-glucosidase</fullName>
        <ecNumber evidence="5">3.2.1.39</ecNumber>
    </recommendedName>
    <alternativeName>
        <fullName evidence="18">Endo-1,3-beta-glucanase btgC</fullName>
    </alternativeName>
    <alternativeName>
        <fullName evidence="17">Laminarinase btgC</fullName>
    </alternativeName>
</protein>
<keyword evidence="12" id="KW-0325">Glycoprotein</keyword>
<evidence type="ECO:0000256" key="16">
    <source>
        <dbReference type="ARBA" id="ARBA00037649"/>
    </source>
</evidence>
<keyword evidence="15" id="KW-0624">Polysaccharide degradation</keyword>
<keyword evidence="7" id="KW-0134">Cell wall</keyword>
<sequence length="562" mass="60888">MAGRYTTTNRSPLISSSSSSSHHHGSYEGGVDADVQDYWDDSGVPAPHRLSTAHAASPYPASPFLDAASLSPPRYHPGEMQQLYNAPSVYLSQSPYIPSLSSAPESLNHSTYMPTFESRESLYHKAAFDDDEESFDSRRNSTDAWGLYDAQHQGARNSLAQARDRYMIRKEAALSAAGNVYDFVPPKSSRFTPRTKKIMILAASLTTAIVCAIVIFFATRHNTNSTVVDGAQASSSKNKNGGGKSTAGVVTSDKNDPSQFTKDSRLHKSMFGLCYTPLHAQYPACGATQANVTEDIQLISQLTSRIRLYGSDCETSQLVLEAIDQTKVDMQVFLAVWVDDNSTTFQRQVDNIVDAVKKYGTDHIAGISVGNEYLLNGGSVDTLISRISSVNTTVNALPDLGKYIPIGTADAGSMITTQLATGADYIMANVHPWFGGVPVDQAAGWIYEYTNTNEPSTALLAPNKPTLYVAEAGWPTGANETSFETYQGAVAGIDQLNTFLSTFVCQSNTNVTQKGLQPSFIFEAFDEPWKDSLYGGVEAHWGLFDSNKSLKDGLVIPDCTAP</sequence>
<dbReference type="EC" id="3.2.1.39" evidence="5"/>
<dbReference type="Gene3D" id="3.20.20.80">
    <property type="entry name" value="Glycosidases"/>
    <property type="match status" value="2"/>
</dbReference>
<keyword evidence="21" id="KW-0812">Transmembrane</keyword>
<evidence type="ECO:0000256" key="13">
    <source>
        <dbReference type="ARBA" id="ARBA00023277"/>
    </source>
</evidence>
<evidence type="ECO:0000256" key="21">
    <source>
        <dbReference type="SAM" id="Phobius"/>
    </source>
</evidence>
<dbReference type="PANTHER" id="PTHR16631">
    <property type="entry name" value="GLUCAN 1,3-BETA-GLUCOSIDASE"/>
    <property type="match status" value="1"/>
</dbReference>
<evidence type="ECO:0000256" key="19">
    <source>
        <dbReference type="RuleBase" id="RU004335"/>
    </source>
</evidence>
<comment type="caution">
    <text evidence="22">The sequence shown here is derived from an EMBL/GenBank/DDBJ whole genome shotgun (WGS) entry which is preliminary data.</text>
</comment>
<keyword evidence="11 21" id="KW-0472">Membrane</keyword>
<evidence type="ECO:0000256" key="2">
    <source>
        <dbReference type="ARBA" id="ARBA00004191"/>
    </source>
</evidence>
<keyword evidence="14" id="KW-0961">Cell wall biogenesis/degradation</keyword>
<dbReference type="GO" id="GO:0005886">
    <property type="term" value="C:plasma membrane"/>
    <property type="evidence" value="ECO:0007669"/>
    <property type="project" value="UniProtKB-SubCell"/>
</dbReference>
<dbReference type="GO" id="GO:0009986">
    <property type="term" value="C:cell surface"/>
    <property type="evidence" value="ECO:0007669"/>
    <property type="project" value="TreeGrafter"/>
</dbReference>
<dbReference type="EMBL" id="OAPG01000021">
    <property type="protein sequence ID" value="SNX87734.1"/>
    <property type="molecule type" value="Genomic_DNA"/>
</dbReference>
<keyword evidence="13" id="KW-0119">Carbohydrate metabolism</keyword>
<dbReference type="PANTHER" id="PTHR16631:SF17">
    <property type="entry name" value="GLUCAN ENDO-1,3-BETA-GLUCOSIDASE BTGC"/>
    <property type="match status" value="1"/>
</dbReference>
<comment type="function">
    <text evidence="16">Glucanases play a role in cell expansion during growth, in cell-cell fusion during mating, and in spore release during sporulation. This enzyme may be involved in beta-glucan degradation. Active on laminarin and lichenan.</text>
</comment>
<dbReference type="GO" id="GO:0042973">
    <property type="term" value="F:glucan endo-1,3-beta-D-glucosidase activity"/>
    <property type="evidence" value="ECO:0007669"/>
    <property type="project" value="UniProtKB-EC"/>
</dbReference>
<dbReference type="InterPro" id="IPR017853">
    <property type="entry name" value="GH"/>
</dbReference>
<evidence type="ECO:0000256" key="8">
    <source>
        <dbReference type="ARBA" id="ARBA00022525"/>
    </source>
</evidence>
<keyword evidence="8" id="KW-0964">Secreted</keyword>
<dbReference type="InterPro" id="IPR050732">
    <property type="entry name" value="Beta-glucan_modifiers"/>
</dbReference>
<dbReference type="GO" id="GO:0009277">
    <property type="term" value="C:fungal-type cell wall"/>
    <property type="evidence" value="ECO:0007669"/>
    <property type="project" value="TreeGrafter"/>
</dbReference>
<gene>
    <name evidence="22" type="ORF">MEPE_06444</name>
</gene>
<accession>A0AAJ5C8P3</accession>
<dbReference type="GO" id="GO:0071555">
    <property type="term" value="P:cell wall organization"/>
    <property type="evidence" value="ECO:0007669"/>
    <property type="project" value="UniProtKB-KW"/>
</dbReference>
<name>A0AAJ5C8P3_9BASI</name>
<feature type="transmembrane region" description="Helical" evidence="21">
    <location>
        <begin position="198"/>
        <end position="218"/>
    </location>
</feature>
<evidence type="ECO:0000256" key="7">
    <source>
        <dbReference type="ARBA" id="ARBA00022512"/>
    </source>
</evidence>
<evidence type="ECO:0000256" key="14">
    <source>
        <dbReference type="ARBA" id="ARBA00023316"/>
    </source>
</evidence>
<keyword evidence="9" id="KW-0732">Signal</keyword>
<evidence type="ECO:0000313" key="23">
    <source>
        <dbReference type="Proteomes" id="UP001294444"/>
    </source>
</evidence>
<evidence type="ECO:0000256" key="3">
    <source>
        <dbReference type="ARBA" id="ARBA00004401"/>
    </source>
</evidence>
<evidence type="ECO:0000256" key="6">
    <source>
        <dbReference type="ARBA" id="ARBA00022475"/>
    </source>
</evidence>
<organism evidence="22 23">
    <name type="scientific">Melanopsichium pennsylvanicum</name>
    <dbReference type="NCBI Taxonomy" id="63383"/>
    <lineage>
        <taxon>Eukaryota</taxon>
        <taxon>Fungi</taxon>
        <taxon>Dikarya</taxon>
        <taxon>Basidiomycota</taxon>
        <taxon>Ustilaginomycotina</taxon>
        <taxon>Ustilaginomycetes</taxon>
        <taxon>Ustilaginales</taxon>
        <taxon>Ustilaginaceae</taxon>
        <taxon>Melanopsichium</taxon>
    </lineage>
</organism>
<evidence type="ECO:0000256" key="1">
    <source>
        <dbReference type="ARBA" id="ARBA00000382"/>
    </source>
</evidence>
<dbReference type="Pfam" id="PF00332">
    <property type="entry name" value="Glyco_hydro_17"/>
    <property type="match status" value="1"/>
</dbReference>
<evidence type="ECO:0000256" key="10">
    <source>
        <dbReference type="ARBA" id="ARBA00022801"/>
    </source>
</evidence>
<proteinExistence type="inferred from homology"/>
<dbReference type="GO" id="GO:0005576">
    <property type="term" value="C:extracellular region"/>
    <property type="evidence" value="ECO:0007669"/>
    <property type="project" value="TreeGrafter"/>
</dbReference>
<evidence type="ECO:0000256" key="9">
    <source>
        <dbReference type="ARBA" id="ARBA00022729"/>
    </source>
</evidence>